<organism evidence="4 5">
    <name type="scientific">Devosia insulae DS-56</name>
    <dbReference type="NCBI Taxonomy" id="1116389"/>
    <lineage>
        <taxon>Bacteria</taxon>
        <taxon>Pseudomonadati</taxon>
        <taxon>Pseudomonadota</taxon>
        <taxon>Alphaproteobacteria</taxon>
        <taxon>Hyphomicrobiales</taxon>
        <taxon>Devosiaceae</taxon>
        <taxon>Devosia</taxon>
    </lineage>
</organism>
<feature type="chain" id="PRO_5009190138" description="DUF3502 domain-containing protein" evidence="2">
    <location>
        <begin position="33"/>
        <end position="514"/>
    </location>
</feature>
<keyword evidence="5" id="KW-1185">Reference proteome</keyword>
<feature type="signal peptide" evidence="2">
    <location>
        <begin position="1"/>
        <end position="32"/>
    </location>
</feature>
<sequence length="514" mass="56177">MTRNFSRRHFLALSGAAGFGATLAGGMPQAFAAGLSGTSLTILPSQAPSNWKAVLDKANAALLAEHGFTLDAQFINWSNYGQQSLLKFTAGASFDTALQALWLNMAQLQQSGSLADLTGELDKWPNLKKQIAPKLIEANSWGGKLWGIPQVNSAGRVQHFSIRQDLAEKHGFGEIRDFDTLERYFYTIKEKEDGVTPFGIGANSTWVLAVPTPTGMFNQQSWEDPTRMQYLFAGSGLRFLLAKDAATTGSSKPIPFWEDDGVVAALRKIRKYHEDGIINADPFNSDSATIQSQFQAGRIASIWSMTDGLASNQLVGLRKAVPTASLAQVMPFGKPLSEVKPVQTFQADNMVVVNANGGDVDRALALQDWLSVKQNHDLIEYGIEGTDWEAVGDDSLNQLSQYAFPGYALLWRSALERRSSFMTESEKAVFDWAQDYDNFTTDTFASFIPDVSAVKQEAAQMNNVIIQHANPLFHGLADVDTQLDKLKSAADAAGLTVLQAEMEKQADAYLKARG</sequence>
<evidence type="ECO:0000313" key="5">
    <source>
        <dbReference type="Proteomes" id="UP000095463"/>
    </source>
</evidence>
<dbReference type="InterPro" id="IPR022627">
    <property type="entry name" value="DUF3502"/>
</dbReference>
<comment type="caution">
    <text evidence="4">The sequence shown here is derived from an EMBL/GenBank/DDBJ whole genome shotgun (WGS) entry which is preliminary data.</text>
</comment>
<keyword evidence="1" id="KW-0574">Periplasm</keyword>
<dbReference type="Pfam" id="PF01547">
    <property type="entry name" value="SBP_bac_1"/>
    <property type="match status" value="1"/>
</dbReference>
<keyword evidence="2" id="KW-0732">Signal</keyword>
<dbReference type="InterPro" id="IPR006311">
    <property type="entry name" value="TAT_signal"/>
</dbReference>
<proteinExistence type="predicted"/>
<evidence type="ECO:0000256" key="1">
    <source>
        <dbReference type="ARBA" id="ARBA00022764"/>
    </source>
</evidence>
<dbReference type="Gene3D" id="3.40.190.10">
    <property type="entry name" value="Periplasmic binding protein-like II"/>
    <property type="match status" value="1"/>
</dbReference>
<dbReference type="Pfam" id="PF12010">
    <property type="entry name" value="DUF3502"/>
    <property type="match status" value="1"/>
</dbReference>
<name>A0A1E5XHP0_9HYPH</name>
<dbReference type="OrthoDB" id="4349943at2"/>
<dbReference type="AlphaFoldDB" id="A0A1E5XHP0"/>
<dbReference type="Proteomes" id="UP000095463">
    <property type="component" value="Unassembled WGS sequence"/>
</dbReference>
<reference evidence="4 5" key="1">
    <citation type="journal article" date="2015" name="Genome Announc.">
        <title>Genome Assemblies of Three Soil-Associated Devosia species: D. insulae, D. limi, and D. soli.</title>
        <authorList>
            <person name="Hassan Y.I."/>
            <person name="Lepp D."/>
            <person name="Zhou T."/>
        </authorList>
    </citation>
    <scope>NUCLEOTIDE SEQUENCE [LARGE SCALE GENOMIC DNA]</scope>
    <source>
        <strain evidence="4 5">DS-56</strain>
    </source>
</reference>
<evidence type="ECO:0000259" key="3">
    <source>
        <dbReference type="Pfam" id="PF12010"/>
    </source>
</evidence>
<gene>
    <name evidence="4" type="ORF">VW23_006775</name>
</gene>
<protein>
    <recommendedName>
        <fullName evidence="3">DUF3502 domain-containing protein</fullName>
    </recommendedName>
</protein>
<feature type="domain" description="DUF3502" evidence="3">
    <location>
        <begin position="445"/>
        <end position="511"/>
    </location>
</feature>
<dbReference type="SUPFAM" id="SSF53850">
    <property type="entry name" value="Periplasmic binding protein-like II"/>
    <property type="match status" value="1"/>
</dbReference>
<dbReference type="EMBL" id="LAJE02000402">
    <property type="protein sequence ID" value="OEO28004.1"/>
    <property type="molecule type" value="Genomic_DNA"/>
</dbReference>
<evidence type="ECO:0000256" key="2">
    <source>
        <dbReference type="SAM" id="SignalP"/>
    </source>
</evidence>
<evidence type="ECO:0000313" key="4">
    <source>
        <dbReference type="EMBL" id="OEO28004.1"/>
    </source>
</evidence>
<dbReference type="InterPro" id="IPR006059">
    <property type="entry name" value="SBP"/>
</dbReference>
<accession>A0A1E5XHP0</accession>
<dbReference type="PROSITE" id="PS51318">
    <property type="entry name" value="TAT"/>
    <property type="match status" value="1"/>
</dbReference>
<dbReference type="RefSeq" id="WP_069912670.1">
    <property type="nucleotide sequence ID" value="NZ_LAJE02000402.1"/>
</dbReference>